<feature type="compositionally biased region" description="Polar residues" evidence="2">
    <location>
        <begin position="26"/>
        <end position="38"/>
    </location>
</feature>
<dbReference type="InterPro" id="IPR001878">
    <property type="entry name" value="Znf_CCHC"/>
</dbReference>
<feature type="compositionally biased region" description="Acidic residues" evidence="2">
    <location>
        <begin position="178"/>
        <end position="190"/>
    </location>
</feature>
<dbReference type="OrthoDB" id="427960at2759"/>
<dbReference type="AlphaFoldDB" id="A0A2H2ZP22"/>
<evidence type="ECO:0000256" key="2">
    <source>
        <dbReference type="SAM" id="MobiDB-lite"/>
    </source>
</evidence>
<feature type="compositionally biased region" description="Low complexity" evidence="2">
    <location>
        <begin position="240"/>
        <end position="257"/>
    </location>
</feature>
<proteinExistence type="predicted"/>
<dbReference type="SMART" id="SM00343">
    <property type="entry name" value="ZnF_C2HC"/>
    <property type="match status" value="1"/>
</dbReference>
<dbReference type="PROSITE" id="PS50158">
    <property type="entry name" value="ZF_CCHC"/>
    <property type="match status" value="1"/>
</dbReference>
<feature type="compositionally biased region" description="Low complexity" evidence="2">
    <location>
        <begin position="202"/>
        <end position="215"/>
    </location>
</feature>
<keyword evidence="1" id="KW-0863">Zinc-finger</keyword>
<dbReference type="InterPro" id="IPR036875">
    <property type="entry name" value="Znf_CCHC_sf"/>
</dbReference>
<evidence type="ECO:0000256" key="1">
    <source>
        <dbReference type="PROSITE-ProRule" id="PRU00047"/>
    </source>
</evidence>
<feature type="domain" description="CCHC-type" evidence="3">
    <location>
        <begin position="260"/>
        <end position="275"/>
    </location>
</feature>
<dbReference type="SUPFAM" id="SSF57756">
    <property type="entry name" value="Retrovirus zinc finger-like domains"/>
    <property type="match status" value="1"/>
</dbReference>
<sequence length="280" mass="30086">MAPDTPKGPSSRLLTMKFMQRAVASAASSPQPDENSQTSKKRKLKHSATAAAEERISALIDQASIKAAIEEQEAKRQAALALHSATGAHWVLNTKLDKLNASKPSEPSLNVVYVGYGDIDSDNESGGEDAPLIGRTSTRKPKVVEDQACLHLPAASPNVPYCLADLSQKPSPSKDDQSGEESSSDDDDDEEPKRKSRRLDSGDSSSRSQSRSIPRLSEEAKKAKDFREKRKKKEVRLNTISSISSAGAGAAGNPASNMTCYICKQPGHKAASCPRNSSRR</sequence>
<evidence type="ECO:0000313" key="5">
    <source>
        <dbReference type="Proteomes" id="UP000219286"/>
    </source>
</evidence>
<evidence type="ECO:0000313" key="4">
    <source>
        <dbReference type="EMBL" id="OTA01801.1"/>
    </source>
</evidence>
<dbReference type="EMBL" id="LFMI01000233">
    <property type="protein sequence ID" value="OTA01801.1"/>
    <property type="molecule type" value="Genomic_DNA"/>
</dbReference>
<name>A0A2H2ZP22_TRIPA</name>
<keyword evidence="1" id="KW-0862">Zinc</keyword>
<keyword evidence="1" id="KW-0479">Metal-binding</keyword>
<feature type="region of interest" description="Disordered" evidence="2">
    <location>
        <begin position="161"/>
        <end position="280"/>
    </location>
</feature>
<evidence type="ECO:0000259" key="3">
    <source>
        <dbReference type="PROSITE" id="PS50158"/>
    </source>
</evidence>
<dbReference type="Proteomes" id="UP000219286">
    <property type="component" value="Unassembled WGS sequence"/>
</dbReference>
<dbReference type="GO" id="GO:0008270">
    <property type="term" value="F:zinc ion binding"/>
    <property type="evidence" value="ECO:0007669"/>
    <property type="project" value="UniProtKB-KW"/>
</dbReference>
<accession>A0A2H2ZP22</accession>
<reference evidence="4 5" key="1">
    <citation type="journal article" date="2015" name="Genome Announc.">
        <title>Genome sequence and annotation of Trichoderma parareesei, the ancestor of the cellulase producer Trichoderma reesei.</title>
        <authorList>
            <person name="Yang D."/>
            <person name="Pomraning K."/>
            <person name="Kopchinskiy A."/>
            <person name="Karimi Aghcheh R."/>
            <person name="Atanasova L."/>
            <person name="Chenthamara K."/>
            <person name="Baker S.E."/>
            <person name="Zhang R."/>
            <person name="Shen Q."/>
            <person name="Freitag M."/>
            <person name="Kubicek C.P."/>
            <person name="Druzhinina I.S."/>
        </authorList>
    </citation>
    <scope>NUCLEOTIDE SEQUENCE [LARGE SCALE GENOMIC DNA]</scope>
    <source>
        <strain evidence="4 5">CBS 125925</strain>
    </source>
</reference>
<feature type="region of interest" description="Disordered" evidence="2">
    <location>
        <begin position="21"/>
        <end position="52"/>
    </location>
</feature>
<organism evidence="4 5">
    <name type="scientific">Trichoderma parareesei</name>
    <name type="common">Filamentous fungus</name>
    <dbReference type="NCBI Taxonomy" id="858221"/>
    <lineage>
        <taxon>Eukaryota</taxon>
        <taxon>Fungi</taxon>
        <taxon>Dikarya</taxon>
        <taxon>Ascomycota</taxon>
        <taxon>Pezizomycotina</taxon>
        <taxon>Sordariomycetes</taxon>
        <taxon>Hypocreomycetidae</taxon>
        <taxon>Hypocreales</taxon>
        <taxon>Hypocreaceae</taxon>
        <taxon>Trichoderma</taxon>
    </lineage>
</organism>
<protein>
    <recommendedName>
        <fullName evidence="3">CCHC-type domain-containing protein</fullName>
    </recommendedName>
</protein>
<dbReference type="GO" id="GO:0003676">
    <property type="term" value="F:nucleic acid binding"/>
    <property type="evidence" value="ECO:0007669"/>
    <property type="project" value="InterPro"/>
</dbReference>
<dbReference type="Pfam" id="PF00098">
    <property type="entry name" value="zf-CCHC"/>
    <property type="match status" value="1"/>
</dbReference>
<feature type="compositionally biased region" description="Basic and acidic residues" evidence="2">
    <location>
        <begin position="216"/>
        <end position="228"/>
    </location>
</feature>
<keyword evidence="5" id="KW-1185">Reference proteome</keyword>
<comment type="caution">
    <text evidence="4">The sequence shown here is derived from an EMBL/GenBank/DDBJ whole genome shotgun (WGS) entry which is preliminary data.</text>
</comment>
<gene>
    <name evidence="4" type="ORF">A9Z42_0021270</name>
</gene>
<dbReference type="Gene3D" id="4.10.60.10">
    <property type="entry name" value="Zinc finger, CCHC-type"/>
    <property type="match status" value="1"/>
</dbReference>